<keyword evidence="1" id="KW-0732">Signal</keyword>
<dbReference type="PROSITE" id="PS51257">
    <property type="entry name" value="PROKAR_LIPOPROTEIN"/>
    <property type="match status" value="1"/>
</dbReference>
<dbReference type="RefSeq" id="WP_174134935.1">
    <property type="nucleotide sequence ID" value="NZ_JABUFE010000001.1"/>
</dbReference>
<dbReference type="EMBL" id="JABUFE010000001">
    <property type="protein sequence ID" value="NSX53700.1"/>
    <property type="molecule type" value="Genomic_DNA"/>
</dbReference>
<dbReference type="Pfam" id="PF03640">
    <property type="entry name" value="Lipoprotein_15"/>
    <property type="match status" value="2"/>
</dbReference>
<evidence type="ECO:0008006" key="4">
    <source>
        <dbReference type="Google" id="ProtNLM"/>
    </source>
</evidence>
<sequence length="132" mass="13883">MKLIAAITLGVLVAGCEDVYAAGYYSTETPQESVTNVKAHGPLAAANGMTLYTFDKDTANTSNCYDSCADSWPPYLAQAGAKAPGDGFTIIKRRDGTSQWAKNGEPLYFWVGDSAPGDTNGDGVGGVWHLAK</sequence>
<gene>
    <name evidence="2" type="ORF">HRQ87_02695</name>
</gene>
<protein>
    <recommendedName>
        <fullName evidence="4">Lipoprotein</fullName>
    </recommendedName>
</protein>
<dbReference type="PIRSF" id="PIRSF029720">
    <property type="entry name" value="UCP029720"/>
    <property type="match status" value="1"/>
</dbReference>
<keyword evidence="3" id="KW-1185">Reference proteome</keyword>
<evidence type="ECO:0000313" key="2">
    <source>
        <dbReference type="EMBL" id="NSX53700.1"/>
    </source>
</evidence>
<feature type="chain" id="PRO_5046522152" description="Lipoprotein" evidence="1">
    <location>
        <begin position="22"/>
        <end position="132"/>
    </location>
</feature>
<comment type="caution">
    <text evidence="2">The sequence shown here is derived from an EMBL/GenBank/DDBJ whole genome shotgun (WGS) entry which is preliminary data.</text>
</comment>
<evidence type="ECO:0000313" key="3">
    <source>
        <dbReference type="Proteomes" id="UP000777935"/>
    </source>
</evidence>
<dbReference type="Proteomes" id="UP000777935">
    <property type="component" value="Unassembled WGS sequence"/>
</dbReference>
<proteinExistence type="predicted"/>
<dbReference type="PANTHER" id="PTHR39335:SF1">
    <property type="entry name" value="BLL4220 PROTEIN"/>
    <property type="match status" value="1"/>
</dbReference>
<evidence type="ECO:0000256" key="1">
    <source>
        <dbReference type="SAM" id="SignalP"/>
    </source>
</evidence>
<accession>A0ABX2IME5</accession>
<name>A0ABX2IME5_9RHOB</name>
<dbReference type="PANTHER" id="PTHR39335">
    <property type="entry name" value="BLL4220 PROTEIN"/>
    <property type="match status" value="1"/>
</dbReference>
<organism evidence="2 3">
    <name type="scientific">Parasulfitobacter algicola</name>
    <dbReference type="NCBI Taxonomy" id="2614809"/>
    <lineage>
        <taxon>Bacteria</taxon>
        <taxon>Pseudomonadati</taxon>
        <taxon>Pseudomonadota</taxon>
        <taxon>Alphaproteobacteria</taxon>
        <taxon>Rhodobacterales</taxon>
        <taxon>Roseobacteraceae</taxon>
        <taxon>Parasulfitobacter</taxon>
    </lineage>
</organism>
<dbReference type="InterPro" id="IPR014558">
    <property type="entry name" value="UCP029720"/>
</dbReference>
<feature type="signal peptide" evidence="1">
    <location>
        <begin position="1"/>
        <end position="21"/>
    </location>
</feature>
<reference evidence="2 3" key="1">
    <citation type="submission" date="2020-06" db="EMBL/GenBank/DDBJ databases">
        <title>Sulfitobacter algicola sp. nov., isolated from green algae.</title>
        <authorList>
            <person name="Wang C."/>
        </authorList>
    </citation>
    <scope>NUCLEOTIDE SEQUENCE [LARGE SCALE GENOMIC DNA]</scope>
    <source>
        <strain evidence="2 3">1151</strain>
    </source>
</reference>
<dbReference type="InterPro" id="IPR005297">
    <property type="entry name" value="Lipoprotein_repeat"/>
</dbReference>